<keyword evidence="3" id="KW-1185">Reference proteome</keyword>
<evidence type="ECO:0000313" key="2">
    <source>
        <dbReference type="EMBL" id="KAH7053301.1"/>
    </source>
</evidence>
<proteinExistence type="predicted"/>
<reference evidence="2 3" key="1">
    <citation type="journal article" date="2021" name="Nat. Commun.">
        <title>Genetic determinants of endophytism in the Arabidopsis root mycobiome.</title>
        <authorList>
            <person name="Mesny F."/>
            <person name="Miyauchi S."/>
            <person name="Thiergart T."/>
            <person name="Pickel B."/>
            <person name="Atanasova L."/>
            <person name="Karlsson M."/>
            <person name="Huettel B."/>
            <person name="Barry K.W."/>
            <person name="Haridas S."/>
            <person name="Chen C."/>
            <person name="Bauer D."/>
            <person name="Andreopoulos W."/>
            <person name="Pangilinan J."/>
            <person name="LaButti K."/>
            <person name="Riley R."/>
            <person name="Lipzen A."/>
            <person name="Clum A."/>
            <person name="Drula E."/>
            <person name="Henrissat B."/>
            <person name="Kohler A."/>
            <person name="Grigoriev I.V."/>
            <person name="Martin F.M."/>
            <person name="Hacquard S."/>
        </authorList>
    </citation>
    <scope>NUCLEOTIDE SEQUENCE [LARGE SCALE GENOMIC DNA]</scope>
    <source>
        <strain evidence="2 3">MPI-SDFR-AT-0080</strain>
    </source>
</reference>
<feature type="signal peptide" evidence="1">
    <location>
        <begin position="1"/>
        <end position="18"/>
    </location>
</feature>
<accession>A0ABQ8GEF6</accession>
<organism evidence="2 3">
    <name type="scientific">Macrophomina phaseolina</name>
    <dbReference type="NCBI Taxonomy" id="35725"/>
    <lineage>
        <taxon>Eukaryota</taxon>
        <taxon>Fungi</taxon>
        <taxon>Dikarya</taxon>
        <taxon>Ascomycota</taxon>
        <taxon>Pezizomycotina</taxon>
        <taxon>Dothideomycetes</taxon>
        <taxon>Dothideomycetes incertae sedis</taxon>
        <taxon>Botryosphaeriales</taxon>
        <taxon>Botryosphaeriaceae</taxon>
        <taxon>Macrophomina</taxon>
    </lineage>
</organism>
<gene>
    <name evidence="2" type="ORF">B0J12DRAFT_51452</name>
</gene>
<name>A0ABQ8GEF6_9PEZI</name>
<sequence>MQLAASLLTLALTGMGLAAPAPAPFPEGTLEDPPAGTTNYTSLIESKGPGYNVLLAVETAPNKDKAIVAWAYGRFQCTERQLVSKGANDFCDKVFTFDRVPTLDEDNEPTGKQEKITIAFRGCGDLSKKGDYSNIVVQDDKGFYDCNGDRELHGCDYNNSELDTDLAAFLSVSLSIFFFFFFGGEGKGGIVLVGRRCADGLAVRQLCLHAWR</sequence>
<evidence type="ECO:0000313" key="3">
    <source>
        <dbReference type="Proteomes" id="UP000774617"/>
    </source>
</evidence>
<comment type="caution">
    <text evidence="2">The sequence shown here is derived from an EMBL/GenBank/DDBJ whole genome shotgun (WGS) entry which is preliminary data.</text>
</comment>
<dbReference type="EMBL" id="JAGTJR010000010">
    <property type="protein sequence ID" value="KAH7053301.1"/>
    <property type="molecule type" value="Genomic_DNA"/>
</dbReference>
<protein>
    <submittedName>
        <fullName evidence="2">Uncharacterized protein</fullName>
    </submittedName>
</protein>
<keyword evidence="1" id="KW-0732">Signal</keyword>
<evidence type="ECO:0000256" key="1">
    <source>
        <dbReference type="SAM" id="SignalP"/>
    </source>
</evidence>
<feature type="chain" id="PRO_5045475042" evidence="1">
    <location>
        <begin position="19"/>
        <end position="212"/>
    </location>
</feature>
<dbReference type="Proteomes" id="UP000774617">
    <property type="component" value="Unassembled WGS sequence"/>
</dbReference>